<evidence type="ECO:0000256" key="3">
    <source>
        <dbReference type="ARBA" id="ARBA00011906"/>
    </source>
</evidence>
<organism evidence="13 14">
    <name type="scientific">Periconia digitata</name>
    <dbReference type="NCBI Taxonomy" id="1303443"/>
    <lineage>
        <taxon>Eukaryota</taxon>
        <taxon>Fungi</taxon>
        <taxon>Dikarya</taxon>
        <taxon>Ascomycota</taxon>
        <taxon>Pezizomycotina</taxon>
        <taxon>Dothideomycetes</taxon>
        <taxon>Pleosporomycetidae</taxon>
        <taxon>Pleosporales</taxon>
        <taxon>Massarineae</taxon>
        <taxon>Periconiaceae</taxon>
        <taxon>Periconia</taxon>
    </lineage>
</organism>
<dbReference type="GO" id="GO:0046872">
    <property type="term" value="F:metal ion binding"/>
    <property type="evidence" value="ECO:0007669"/>
    <property type="project" value="UniProtKB-KW"/>
</dbReference>
<evidence type="ECO:0000256" key="4">
    <source>
        <dbReference type="ARBA" id="ARBA00022723"/>
    </source>
</evidence>
<dbReference type="PANTHER" id="PTHR11474">
    <property type="entry name" value="TYROSINASE FAMILY MEMBER"/>
    <property type="match status" value="1"/>
</dbReference>
<keyword evidence="5" id="KW-0560">Oxidoreductase</keyword>
<comment type="caution">
    <text evidence="13">The sequence shown here is derived from an EMBL/GenBank/DDBJ whole genome shotgun (WGS) entry which is preliminary data.</text>
</comment>
<evidence type="ECO:0000256" key="11">
    <source>
        <dbReference type="SAM" id="Coils"/>
    </source>
</evidence>
<dbReference type="InterPro" id="IPR008922">
    <property type="entry name" value="Di-copper_centre_dom_sf"/>
</dbReference>
<proteinExistence type="inferred from homology"/>
<evidence type="ECO:0000256" key="8">
    <source>
        <dbReference type="ARBA" id="ARBA00023101"/>
    </source>
</evidence>
<protein>
    <recommendedName>
        <fullName evidence="3">tyrosinase</fullName>
        <ecNumber evidence="3">1.14.18.1</ecNumber>
    </recommendedName>
</protein>
<evidence type="ECO:0000256" key="9">
    <source>
        <dbReference type="ARBA" id="ARBA00048233"/>
    </source>
</evidence>
<comment type="catalytic activity">
    <reaction evidence="10">
        <text>L-tyrosine + O2 = L-dopaquinone + H2O</text>
        <dbReference type="Rhea" id="RHEA:18117"/>
        <dbReference type="ChEBI" id="CHEBI:15377"/>
        <dbReference type="ChEBI" id="CHEBI:15379"/>
        <dbReference type="ChEBI" id="CHEBI:57924"/>
        <dbReference type="ChEBI" id="CHEBI:58315"/>
        <dbReference type="EC" id="1.14.18.1"/>
    </reaction>
</comment>
<keyword evidence="6" id="KW-0186">Copper</keyword>
<keyword evidence="7" id="KW-0503">Monooxygenase</keyword>
<dbReference type="PANTHER" id="PTHR11474:SF76">
    <property type="entry name" value="SHKT DOMAIN-CONTAINING PROTEIN"/>
    <property type="match status" value="1"/>
</dbReference>
<evidence type="ECO:0000256" key="2">
    <source>
        <dbReference type="ARBA" id="ARBA00009928"/>
    </source>
</evidence>
<dbReference type="InterPro" id="IPR002227">
    <property type="entry name" value="Tyrosinase_Cu-bd"/>
</dbReference>
<dbReference type="InterPro" id="IPR050316">
    <property type="entry name" value="Tyrosinase/Hemocyanin"/>
</dbReference>
<dbReference type="GO" id="GO:0042438">
    <property type="term" value="P:melanin biosynthetic process"/>
    <property type="evidence" value="ECO:0007669"/>
    <property type="project" value="UniProtKB-KW"/>
</dbReference>
<keyword evidence="8" id="KW-0470">Melanin biosynthesis</keyword>
<dbReference type="PROSITE" id="PS00498">
    <property type="entry name" value="TYROSINASE_2"/>
    <property type="match status" value="1"/>
</dbReference>
<reference evidence="13" key="1">
    <citation type="submission" date="2023-01" db="EMBL/GenBank/DDBJ databases">
        <authorList>
            <person name="Van Ghelder C."/>
            <person name="Rancurel C."/>
        </authorList>
    </citation>
    <scope>NUCLEOTIDE SEQUENCE</scope>
    <source>
        <strain evidence="13">CNCM I-4278</strain>
    </source>
</reference>
<keyword evidence="11" id="KW-0175">Coiled coil</keyword>
<dbReference type="Gene3D" id="1.10.1280.10">
    <property type="entry name" value="Di-copper center containing domain from catechol oxidase"/>
    <property type="match status" value="1"/>
</dbReference>
<dbReference type="Pfam" id="PF00264">
    <property type="entry name" value="Tyrosinase"/>
    <property type="match status" value="1"/>
</dbReference>
<evidence type="ECO:0000256" key="10">
    <source>
        <dbReference type="ARBA" id="ARBA00048881"/>
    </source>
</evidence>
<evidence type="ECO:0000313" key="14">
    <source>
        <dbReference type="Proteomes" id="UP001152607"/>
    </source>
</evidence>
<comment type="cofactor">
    <cofactor evidence="1">
        <name>Cu(2+)</name>
        <dbReference type="ChEBI" id="CHEBI:29036"/>
    </cofactor>
</comment>
<dbReference type="AlphaFoldDB" id="A0A9W4UAS1"/>
<dbReference type="PRINTS" id="PR00092">
    <property type="entry name" value="TYROSINASE"/>
</dbReference>
<dbReference type="OrthoDB" id="6132182at2759"/>
<dbReference type="SUPFAM" id="SSF48056">
    <property type="entry name" value="Di-copper centre-containing domain"/>
    <property type="match status" value="1"/>
</dbReference>
<accession>A0A9W4UAS1</accession>
<dbReference type="InterPro" id="IPR041640">
    <property type="entry name" value="Tyrosinase_C"/>
</dbReference>
<dbReference type="EMBL" id="CAOQHR010000003">
    <property type="protein sequence ID" value="CAI6332791.1"/>
    <property type="molecule type" value="Genomic_DNA"/>
</dbReference>
<evidence type="ECO:0000313" key="13">
    <source>
        <dbReference type="EMBL" id="CAI6332791.1"/>
    </source>
</evidence>
<dbReference type="EC" id="1.14.18.1" evidence="3"/>
<dbReference type="Proteomes" id="UP001152607">
    <property type="component" value="Unassembled WGS sequence"/>
</dbReference>
<name>A0A9W4UAS1_9PLEO</name>
<dbReference type="GO" id="GO:0004503">
    <property type="term" value="F:tyrosinase activity"/>
    <property type="evidence" value="ECO:0007669"/>
    <property type="project" value="UniProtKB-EC"/>
</dbReference>
<comment type="similarity">
    <text evidence="2">Belongs to the tyrosinase family.</text>
</comment>
<comment type="catalytic activity">
    <reaction evidence="9">
        <text>2 L-dopa + O2 = 2 L-dopaquinone + 2 H2O</text>
        <dbReference type="Rhea" id="RHEA:34287"/>
        <dbReference type="ChEBI" id="CHEBI:15377"/>
        <dbReference type="ChEBI" id="CHEBI:15379"/>
        <dbReference type="ChEBI" id="CHEBI:57504"/>
        <dbReference type="ChEBI" id="CHEBI:57924"/>
        <dbReference type="EC" id="1.14.18.1"/>
    </reaction>
</comment>
<sequence>MLTKYAATALLATAVYGKPLLTTEEGQLMPRQGPGSYYPITGATGGVFPRLEIRELEKTGEMWNLFLLAMTDFQAIDQKVIDSYYQIAGIHGMPWYPWDGVDVAVRPAMGYCPHNQLLFGTWHRPYLMLFEQKLQKIAKGIADKFPSATKAKYQDAANKLRIPHWDWALAIASNQPVYPTAVSNEKIRVTFPNGTAANIDNPLFNYDFHPLNNREFNGTGCPEGAGEPSVCQNSPRTIRPATADLNAAFRSALDSQRSSLARVLTLGENFNSISTTGGCGSQRYGSIEGVHGPVHTMHFPGHMAPAGATAFDPVFWLHHATVDRQIAIWQKLNPDSYMNACFAMNPTWTINWGDDLDENSALTPFHKNAAGDFLTSKDVRDIEKLGYTYPELINTSQAQLRTTIKNLYGEVPVESFAAKSASGAASSYTKYLAEIQLPTYGLDDGEGGSLAYNVLVFLGDVSSDSKSWATSPSLAGLASTLGGVKNKNDQIVPFLVDLTSALAKAVESGATTSEGALEYLKKNVSYRIEIGGRAIAKEQLKALEVELISTEVEVAASEDEFDKWVGEFAKHGAIDG</sequence>
<evidence type="ECO:0000256" key="1">
    <source>
        <dbReference type="ARBA" id="ARBA00001973"/>
    </source>
</evidence>
<feature type="domain" description="Tyrosinase copper-binding" evidence="12">
    <location>
        <begin position="312"/>
        <end position="323"/>
    </location>
</feature>
<feature type="coiled-coil region" evidence="11">
    <location>
        <begin position="533"/>
        <end position="560"/>
    </location>
</feature>
<evidence type="ECO:0000256" key="6">
    <source>
        <dbReference type="ARBA" id="ARBA00023008"/>
    </source>
</evidence>
<dbReference type="Pfam" id="PF18132">
    <property type="entry name" value="Tyrosinase_C"/>
    <property type="match status" value="1"/>
</dbReference>
<evidence type="ECO:0000256" key="7">
    <source>
        <dbReference type="ARBA" id="ARBA00023033"/>
    </source>
</evidence>
<evidence type="ECO:0000259" key="12">
    <source>
        <dbReference type="PROSITE" id="PS00498"/>
    </source>
</evidence>
<keyword evidence="4" id="KW-0479">Metal-binding</keyword>
<evidence type="ECO:0000256" key="5">
    <source>
        <dbReference type="ARBA" id="ARBA00023002"/>
    </source>
</evidence>
<keyword evidence="14" id="KW-1185">Reference proteome</keyword>
<gene>
    <name evidence="13" type="ORF">PDIGIT_LOCUS5821</name>
</gene>